<organism evidence="2 3">
    <name type="scientific">Lutibaculum baratangense AMV1</name>
    <dbReference type="NCBI Taxonomy" id="631454"/>
    <lineage>
        <taxon>Bacteria</taxon>
        <taxon>Pseudomonadati</taxon>
        <taxon>Pseudomonadota</taxon>
        <taxon>Alphaproteobacteria</taxon>
        <taxon>Hyphomicrobiales</taxon>
        <taxon>Tepidamorphaceae</taxon>
        <taxon>Lutibaculum</taxon>
    </lineage>
</organism>
<dbReference type="STRING" id="631454.N177_0791"/>
<evidence type="ECO:0000313" key="2">
    <source>
        <dbReference type="EMBL" id="ESR26572.1"/>
    </source>
</evidence>
<sequence>MTPMPEDRLIVAAGFGMRREVGTSELVALFNSALAQSGLERDAISCFATLTDRTALPAFRAAVIHFGAATRIVTRGEMARVKHRIVTHSPEVERLYGVGSVAEAVALIAAGSDSQILLPRIVSPAATCALAAPPA</sequence>
<dbReference type="InterPro" id="IPR002750">
    <property type="entry name" value="CobE/GbiG_C"/>
</dbReference>
<dbReference type="Proteomes" id="UP000017819">
    <property type="component" value="Unassembled WGS sequence"/>
</dbReference>
<dbReference type="InterPro" id="IPR052553">
    <property type="entry name" value="CbiG_hydrolase"/>
</dbReference>
<proteinExistence type="predicted"/>
<comment type="caution">
    <text evidence="2">The sequence shown here is derived from an EMBL/GenBank/DDBJ whole genome shotgun (WGS) entry which is preliminary data.</text>
</comment>
<protein>
    <submittedName>
        <fullName evidence="2">Cobalamin biosynthesis protein CbiG</fullName>
    </submittedName>
</protein>
<keyword evidence="3" id="KW-1185">Reference proteome</keyword>
<dbReference type="eggNOG" id="COG2073">
    <property type="taxonomic scope" value="Bacteria"/>
</dbReference>
<dbReference type="SUPFAM" id="SSF159664">
    <property type="entry name" value="CobE/GbiG C-terminal domain-like"/>
    <property type="match status" value="1"/>
</dbReference>
<dbReference type="PANTHER" id="PTHR37477">
    <property type="entry name" value="COBALT-PRECORRIN-5A HYDROLASE"/>
    <property type="match status" value="1"/>
</dbReference>
<dbReference type="InterPro" id="IPR036518">
    <property type="entry name" value="CobE/GbiG_C_sf"/>
</dbReference>
<dbReference type="GO" id="GO:0009236">
    <property type="term" value="P:cobalamin biosynthetic process"/>
    <property type="evidence" value="ECO:0007669"/>
    <property type="project" value="InterPro"/>
</dbReference>
<feature type="domain" description="CobE/GbiG C-terminal" evidence="1">
    <location>
        <begin position="12"/>
        <end position="131"/>
    </location>
</feature>
<evidence type="ECO:0000259" key="1">
    <source>
        <dbReference type="Pfam" id="PF01890"/>
    </source>
</evidence>
<dbReference type="PATRIC" id="fig|631454.5.peg.780"/>
<dbReference type="Pfam" id="PF01890">
    <property type="entry name" value="CbiG_C"/>
    <property type="match status" value="1"/>
</dbReference>
<dbReference type="Gene3D" id="3.30.420.180">
    <property type="entry name" value="CobE/GbiG C-terminal domain"/>
    <property type="match status" value="1"/>
</dbReference>
<accession>V4R3P5</accession>
<dbReference type="PANTHER" id="PTHR37477:SF1">
    <property type="entry name" value="COBALT-PRECORRIN-5A HYDROLASE"/>
    <property type="match status" value="1"/>
</dbReference>
<dbReference type="EMBL" id="AWXZ01000014">
    <property type="protein sequence ID" value="ESR26572.1"/>
    <property type="molecule type" value="Genomic_DNA"/>
</dbReference>
<gene>
    <name evidence="2" type="ORF">N177_0791</name>
</gene>
<dbReference type="AlphaFoldDB" id="V4R3P5"/>
<reference evidence="2 3" key="1">
    <citation type="journal article" date="2014" name="Genome Announc.">
        <title>Draft Genome Sequence of Lutibaculum baratangense Strain AMV1T, Isolated from a Mud Volcano in Andamans, India.</title>
        <authorList>
            <person name="Singh A."/>
            <person name="Sreenivas A."/>
            <person name="Sathyanarayana Reddy G."/>
            <person name="Pinnaka A.K."/>
            <person name="Shivaji S."/>
        </authorList>
    </citation>
    <scope>NUCLEOTIDE SEQUENCE [LARGE SCALE GENOMIC DNA]</scope>
    <source>
        <strain evidence="2 3">AMV1</strain>
    </source>
</reference>
<name>V4R3P5_9HYPH</name>
<evidence type="ECO:0000313" key="3">
    <source>
        <dbReference type="Proteomes" id="UP000017819"/>
    </source>
</evidence>